<dbReference type="EC" id="2.7.13.3" evidence="2"/>
<evidence type="ECO:0000256" key="2">
    <source>
        <dbReference type="ARBA" id="ARBA00012438"/>
    </source>
</evidence>
<evidence type="ECO:0000259" key="5">
    <source>
        <dbReference type="PROSITE" id="PS50109"/>
    </source>
</evidence>
<dbReference type="PRINTS" id="PR00344">
    <property type="entry name" value="BCTRLSENSOR"/>
</dbReference>
<dbReference type="Gene3D" id="1.10.287.130">
    <property type="match status" value="1"/>
</dbReference>
<name>A0A2W5R2A2_ANCNO</name>
<dbReference type="SUPFAM" id="SSF55874">
    <property type="entry name" value="ATPase domain of HSP90 chaperone/DNA topoisomerase II/histidine kinase"/>
    <property type="match status" value="1"/>
</dbReference>
<dbReference type="SMART" id="SM00091">
    <property type="entry name" value="PAS"/>
    <property type="match status" value="1"/>
</dbReference>
<dbReference type="Proteomes" id="UP000248887">
    <property type="component" value="Unassembled WGS sequence"/>
</dbReference>
<reference evidence="6 7" key="1">
    <citation type="submission" date="2017-08" db="EMBL/GenBank/DDBJ databases">
        <title>Infants hospitalized years apart are colonized by the same room-sourced microbial strains.</title>
        <authorList>
            <person name="Brooks B."/>
            <person name="Olm M.R."/>
            <person name="Firek B.A."/>
            <person name="Baker R."/>
            <person name="Thomas B.C."/>
            <person name="Morowitz M.J."/>
            <person name="Banfield J.F."/>
        </authorList>
    </citation>
    <scope>NUCLEOTIDE SEQUENCE [LARGE SCALE GENOMIC DNA]</scope>
    <source>
        <strain evidence="6">S2_005_001_R2_27</strain>
    </source>
</reference>
<dbReference type="AlphaFoldDB" id="A0A2W5R2A2"/>
<feature type="domain" description="Histidine kinase" evidence="5">
    <location>
        <begin position="206"/>
        <end position="443"/>
    </location>
</feature>
<keyword evidence="4" id="KW-0175">Coiled coil</keyword>
<dbReference type="NCBIfam" id="TIGR00229">
    <property type="entry name" value="sensory_box"/>
    <property type="match status" value="1"/>
</dbReference>
<proteinExistence type="predicted"/>
<dbReference type="PANTHER" id="PTHR43065:SF42">
    <property type="entry name" value="TWO-COMPONENT SENSOR PPRA"/>
    <property type="match status" value="1"/>
</dbReference>
<organism evidence="6 7">
    <name type="scientific">Ancylobacter novellus</name>
    <name type="common">Thiobacillus novellus</name>
    <dbReference type="NCBI Taxonomy" id="921"/>
    <lineage>
        <taxon>Bacteria</taxon>
        <taxon>Pseudomonadati</taxon>
        <taxon>Pseudomonadota</taxon>
        <taxon>Alphaproteobacteria</taxon>
        <taxon>Hyphomicrobiales</taxon>
        <taxon>Xanthobacteraceae</taxon>
        <taxon>Ancylobacter</taxon>
    </lineage>
</organism>
<dbReference type="InterPro" id="IPR035965">
    <property type="entry name" value="PAS-like_dom_sf"/>
</dbReference>
<evidence type="ECO:0000313" key="6">
    <source>
        <dbReference type="EMBL" id="PZQ82769.1"/>
    </source>
</evidence>
<dbReference type="InterPro" id="IPR003661">
    <property type="entry name" value="HisK_dim/P_dom"/>
</dbReference>
<dbReference type="Gene3D" id="3.30.565.10">
    <property type="entry name" value="Histidine kinase-like ATPase, C-terminal domain"/>
    <property type="match status" value="1"/>
</dbReference>
<dbReference type="PANTHER" id="PTHR43065">
    <property type="entry name" value="SENSOR HISTIDINE KINASE"/>
    <property type="match status" value="1"/>
</dbReference>
<evidence type="ECO:0000256" key="1">
    <source>
        <dbReference type="ARBA" id="ARBA00000085"/>
    </source>
</evidence>
<protein>
    <recommendedName>
        <fullName evidence="2">histidine kinase</fullName>
        <ecNumber evidence="2">2.7.13.3</ecNumber>
    </recommendedName>
</protein>
<evidence type="ECO:0000256" key="3">
    <source>
        <dbReference type="ARBA" id="ARBA00022553"/>
    </source>
</evidence>
<dbReference type="SMART" id="SM00388">
    <property type="entry name" value="HisKA"/>
    <property type="match status" value="1"/>
</dbReference>
<dbReference type="Pfam" id="PF02518">
    <property type="entry name" value="HATPase_c"/>
    <property type="match status" value="1"/>
</dbReference>
<dbReference type="CDD" id="cd00082">
    <property type="entry name" value="HisKA"/>
    <property type="match status" value="1"/>
</dbReference>
<dbReference type="SUPFAM" id="SSF55785">
    <property type="entry name" value="PYP-like sensor domain (PAS domain)"/>
    <property type="match status" value="1"/>
</dbReference>
<comment type="catalytic activity">
    <reaction evidence="1">
        <text>ATP + protein L-histidine = ADP + protein N-phospho-L-histidine.</text>
        <dbReference type="EC" id="2.7.13.3"/>
    </reaction>
</comment>
<dbReference type="PROSITE" id="PS50109">
    <property type="entry name" value="HIS_KIN"/>
    <property type="match status" value="1"/>
</dbReference>
<dbReference type="InterPro" id="IPR000014">
    <property type="entry name" value="PAS"/>
</dbReference>
<dbReference type="InterPro" id="IPR036890">
    <property type="entry name" value="HATPase_C_sf"/>
</dbReference>
<dbReference type="InterPro" id="IPR005467">
    <property type="entry name" value="His_kinase_dom"/>
</dbReference>
<keyword evidence="6" id="KW-0418">Kinase</keyword>
<feature type="coiled-coil region" evidence="4">
    <location>
        <begin position="167"/>
        <end position="197"/>
    </location>
</feature>
<dbReference type="GO" id="GO:0000155">
    <property type="term" value="F:phosphorelay sensor kinase activity"/>
    <property type="evidence" value="ECO:0007669"/>
    <property type="project" value="InterPro"/>
</dbReference>
<comment type="caution">
    <text evidence="6">The sequence shown here is derived from an EMBL/GenBank/DDBJ whole genome shotgun (WGS) entry which is preliminary data.</text>
</comment>
<evidence type="ECO:0000256" key="4">
    <source>
        <dbReference type="SAM" id="Coils"/>
    </source>
</evidence>
<dbReference type="EMBL" id="QFQD01000029">
    <property type="protein sequence ID" value="PZQ82769.1"/>
    <property type="molecule type" value="Genomic_DNA"/>
</dbReference>
<accession>A0A2W5R2A2</accession>
<dbReference type="InterPro" id="IPR036097">
    <property type="entry name" value="HisK_dim/P_sf"/>
</dbReference>
<evidence type="ECO:0000313" key="7">
    <source>
        <dbReference type="Proteomes" id="UP000248887"/>
    </source>
</evidence>
<dbReference type="Pfam" id="PF13426">
    <property type="entry name" value="PAS_9"/>
    <property type="match status" value="1"/>
</dbReference>
<dbReference type="CDD" id="cd00130">
    <property type="entry name" value="PAS"/>
    <property type="match status" value="1"/>
</dbReference>
<keyword evidence="6" id="KW-0808">Transferase</keyword>
<gene>
    <name evidence="6" type="ORF">DI549_10345</name>
</gene>
<dbReference type="SMART" id="SM00387">
    <property type="entry name" value="HATPase_c"/>
    <property type="match status" value="1"/>
</dbReference>
<dbReference type="InterPro" id="IPR004358">
    <property type="entry name" value="Sig_transdc_His_kin-like_C"/>
</dbReference>
<dbReference type="InterPro" id="IPR003594">
    <property type="entry name" value="HATPase_dom"/>
</dbReference>
<dbReference type="Gene3D" id="3.30.450.20">
    <property type="entry name" value="PAS domain"/>
    <property type="match status" value="1"/>
</dbReference>
<sequence length="445" mass="48982">MRDDAETALRYGRPLPDDEADEAWIAVIRKMDETYAELLTQQVAVEQKNAELEEAQTFIAGLMASMTDILIACDMSGRIEQVNLAAERALGRSPGDLARLPFEELLAEESPAHFHHLRDAVERRARISDRELVFRTPDGPFPVSANGAVRFDSRGRSVGLVLVCRPIGELRKAYSDLEAAHERLKQAQQQLVHAEKMASLGRLVAGVAHELNNPISFVYGNAHTLRRYSARLTAYVEAVESGADARTLARLREELKIQHTLANMEGTLDGMLEGAERVRDVVADLRRFSSDRREVREVFDLAMLARSALDWVAKAHAPEIETLVDVPEGLEAIGHPGHVHQVLMNLVQNAVDAMEERPVRRLEITGHGGDELVLTLRDTGPGIDPDIATRIFDPFFTTKPVGKGTGLGLSICYRIVQEHGGTLEAGNHPDGGAVMTLRLPAAGKE</sequence>
<dbReference type="Pfam" id="PF00512">
    <property type="entry name" value="HisKA"/>
    <property type="match status" value="1"/>
</dbReference>
<dbReference type="SUPFAM" id="SSF47384">
    <property type="entry name" value="Homodimeric domain of signal transducing histidine kinase"/>
    <property type="match status" value="1"/>
</dbReference>
<keyword evidence="3" id="KW-0597">Phosphoprotein</keyword>